<dbReference type="EMBL" id="UGIF01000002">
    <property type="protein sequence ID" value="STP30605.1"/>
    <property type="molecule type" value="Genomic_DNA"/>
</dbReference>
<organism evidence="1 2">
    <name type="scientific">Enterococcus durans</name>
    <dbReference type="NCBI Taxonomy" id="53345"/>
    <lineage>
        <taxon>Bacteria</taxon>
        <taxon>Bacillati</taxon>
        <taxon>Bacillota</taxon>
        <taxon>Bacilli</taxon>
        <taxon>Lactobacillales</taxon>
        <taxon>Enterococcaceae</taxon>
        <taxon>Enterococcus</taxon>
    </lineage>
</organism>
<evidence type="ECO:0000313" key="2">
    <source>
        <dbReference type="Proteomes" id="UP000254070"/>
    </source>
</evidence>
<proteinExistence type="predicted"/>
<name>A0A377KN15_9ENTE</name>
<dbReference type="Proteomes" id="UP000254070">
    <property type="component" value="Unassembled WGS sequence"/>
</dbReference>
<dbReference type="RefSeq" id="WP_164856850.1">
    <property type="nucleotide sequence ID" value="NZ_CABGJE010000036.1"/>
</dbReference>
<evidence type="ECO:0000313" key="1">
    <source>
        <dbReference type="EMBL" id="STP30605.1"/>
    </source>
</evidence>
<accession>A0A377KN15</accession>
<protein>
    <submittedName>
        <fullName evidence="1">Uncharacterized protein</fullName>
    </submittedName>
</protein>
<sequence length="50" mass="5531">MKLSIEGTSGEIKELLQAIGGSKEQNIKIDDIYKESRDFLINGQAFAPSF</sequence>
<gene>
    <name evidence="1" type="ORF">NCTC8129_02856</name>
</gene>
<dbReference type="AlphaFoldDB" id="A0A377KN15"/>
<reference evidence="1 2" key="1">
    <citation type="submission" date="2018-06" db="EMBL/GenBank/DDBJ databases">
        <authorList>
            <consortium name="Pathogen Informatics"/>
            <person name="Doyle S."/>
        </authorList>
    </citation>
    <scope>NUCLEOTIDE SEQUENCE [LARGE SCALE GENOMIC DNA]</scope>
    <source>
        <strain evidence="1 2">NCTC8129</strain>
    </source>
</reference>